<keyword evidence="3 5" id="KW-0659">Purine metabolism</keyword>
<dbReference type="AlphaFoldDB" id="A0A346Y1E5"/>
<dbReference type="SUPFAM" id="SSF55620">
    <property type="entry name" value="Tetrahydrobiopterin biosynthesis enzymes-like"/>
    <property type="match status" value="2"/>
</dbReference>
<evidence type="ECO:0000256" key="8">
    <source>
        <dbReference type="RuleBase" id="RU004455"/>
    </source>
</evidence>
<evidence type="ECO:0000256" key="4">
    <source>
        <dbReference type="ARBA" id="ARBA00023002"/>
    </source>
</evidence>
<sequence length="293" mass="31426">MSSLPMGPNRYGKSGIRLAVVDRSRPQHDFTDLEVEVRLQGDFDAAHVDGDNSGVLPTDTMRGTCFALARDGIDSVVGYGVRLVDRFLTASPGVDRALVTLTQHPWEAVVVDGAPHAHTFRPAAGGRPTWTVTRDRGEQATVTGGILGARVLKTTGSAFSGFLRDEYTTLPETRDRVMATTVDARWGTTGPDADHTGMAIDVPATILAAFAGHDASESVQHTLHVMGTAVLDAHPDVTWIRFLLPNEHHILSDLSAYGLDNPGVVYLVADRPYGVIEGVVAREGVTPEVPWDG</sequence>
<dbReference type="RefSeq" id="WP_114592660.1">
    <property type="nucleotide sequence ID" value="NZ_CP031165.1"/>
</dbReference>
<feature type="binding site" evidence="7">
    <location>
        <position position="219"/>
    </location>
    <ligand>
        <name>5-hydroxyisourate</name>
        <dbReference type="ChEBI" id="CHEBI:18072"/>
    </ligand>
</feature>
<dbReference type="PRINTS" id="PR00093">
    <property type="entry name" value="URICASE"/>
</dbReference>
<evidence type="ECO:0000256" key="1">
    <source>
        <dbReference type="ARBA" id="ARBA00004831"/>
    </source>
</evidence>
<dbReference type="OrthoDB" id="9809009at2"/>
<feature type="binding site" evidence="7">
    <location>
        <position position="246"/>
    </location>
    <ligand>
        <name>O2</name>
        <dbReference type="ChEBI" id="CHEBI:15379"/>
    </ligand>
</feature>
<dbReference type="Proteomes" id="UP000264006">
    <property type="component" value="Chromosome"/>
</dbReference>
<proteinExistence type="inferred from homology"/>
<protein>
    <recommendedName>
        <fullName evidence="5 8">Uricase</fullName>
        <ecNumber evidence="5 8">1.7.3.3</ecNumber>
    </recommendedName>
    <alternativeName>
        <fullName evidence="5">Urate oxidase</fullName>
    </alternativeName>
</protein>
<evidence type="ECO:0000256" key="2">
    <source>
        <dbReference type="ARBA" id="ARBA00009760"/>
    </source>
</evidence>
<dbReference type="EC" id="1.7.3.3" evidence="5 8"/>
<dbReference type="GO" id="GO:0004846">
    <property type="term" value="F:urate oxidase activity"/>
    <property type="evidence" value="ECO:0007669"/>
    <property type="project" value="UniProtKB-EC"/>
</dbReference>
<evidence type="ECO:0000256" key="7">
    <source>
        <dbReference type="PIRSR" id="PIRSR000241-2"/>
    </source>
</evidence>
<dbReference type="PIRSF" id="PIRSF000241">
    <property type="entry name" value="Urate_oxidase"/>
    <property type="match status" value="1"/>
</dbReference>
<feature type="binding site" evidence="7">
    <location>
        <position position="159"/>
    </location>
    <ligand>
        <name>5-hydroxyisourate</name>
        <dbReference type="ChEBI" id="CHEBI:18072"/>
    </ligand>
</feature>
<comment type="pathway">
    <text evidence="1 5">Purine metabolism; urate degradation; (S)-allantoin from urate: step 1/3.</text>
</comment>
<evidence type="ECO:0000256" key="5">
    <source>
        <dbReference type="PIRNR" id="PIRNR000241"/>
    </source>
</evidence>
<evidence type="ECO:0000256" key="6">
    <source>
        <dbReference type="PIRSR" id="PIRSR000241-1"/>
    </source>
</evidence>
<dbReference type="GO" id="GO:0006144">
    <property type="term" value="P:purine nucleobase metabolic process"/>
    <property type="evidence" value="ECO:0007669"/>
    <property type="project" value="UniProtKB-KW"/>
</dbReference>
<comment type="similarity">
    <text evidence="2 5 8">Belongs to the uricase family.</text>
</comment>
<gene>
    <name evidence="9" type="ORF">DVS28_a3619</name>
</gene>
<feature type="active site" description="Charge relay system" evidence="6">
    <location>
        <position position="58"/>
    </location>
</feature>
<accession>A0A346Y1E5</accession>
<dbReference type="NCBIfam" id="TIGR03383">
    <property type="entry name" value="urate_oxi"/>
    <property type="match status" value="1"/>
</dbReference>
<feature type="binding site" evidence="7">
    <location>
        <position position="246"/>
    </location>
    <ligand>
        <name>urate</name>
        <dbReference type="ChEBI" id="CHEBI:17775"/>
    </ligand>
</feature>
<dbReference type="PANTHER" id="PTHR42874:SF1">
    <property type="entry name" value="URICASE"/>
    <property type="match status" value="1"/>
</dbReference>
<dbReference type="Gene3D" id="3.10.270.10">
    <property type="entry name" value="Urate Oxidase"/>
    <property type="match status" value="1"/>
</dbReference>
<dbReference type="KEGG" id="euz:DVS28_a3619"/>
<organism evidence="9 10">
    <name type="scientific">Euzebya pacifica</name>
    <dbReference type="NCBI Taxonomy" id="1608957"/>
    <lineage>
        <taxon>Bacteria</taxon>
        <taxon>Bacillati</taxon>
        <taxon>Actinomycetota</taxon>
        <taxon>Nitriliruptoria</taxon>
        <taxon>Euzebyales</taxon>
    </lineage>
</organism>
<evidence type="ECO:0000256" key="3">
    <source>
        <dbReference type="ARBA" id="ARBA00022631"/>
    </source>
</evidence>
<feature type="binding site" evidence="7">
    <location>
        <position position="176"/>
    </location>
    <ligand>
        <name>urate</name>
        <dbReference type="ChEBI" id="CHEBI:17775"/>
    </ligand>
</feature>
<dbReference type="Pfam" id="PF01014">
    <property type="entry name" value="Uricase"/>
    <property type="match status" value="2"/>
</dbReference>
<feature type="binding site" evidence="7">
    <location>
        <position position="220"/>
    </location>
    <ligand>
        <name>urate</name>
        <dbReference type="ChEBI" id="CHEBI:17775"/>
    </ligand>
</feature>
<comment type="catalytic activity">
    <reaction evidence="5 8">
        <text>urate + O2 + H2O = 5-hydroxyisourate + H2O2</text>
        <dbReference type="Rhea" id="RHEA:21368"/>
        <dbReference type="ChEBI" id="CHEBI:15377"/>
        <dbReference type="ChEBI" id="CHEBI:15379"/>
        <dbReference type="ChEBI" id="CHEBI:16240"/>
        <dbReference type="ChEBI" id="CHEBI:17775"/>
        <dbReference type="ChEBI" id="CHEBI:18072"/>
        <dbReference type="EC" id="1.7.3.3"/>
    </reaction>
</comment>
<evidence type="ECO:0000313" key="9">
    <source>
        <dbReference type="EMBL" id="AXV08292.1"/>
    </source>
</evidence>
<reference evidence="9 10" key="1">
    <citation type="submission" date="2018-09" db="EMBL/GenBank/DDBJ databases">
        <title>Complete genome sequence of Euzebya sp. DY32-46 isolated from seawater of Pacific Ocean.</title>
        <authorList>
            <person name="Xu L."/>
            <person name="Wu Y.-H."/>
            <person name="Xu X.-W."/>
        </authorList>
    </citation>
    <scope>NUCLEOTIDE SEQUENCE [LARGE SCALE GENOMIC DNA]</scope>
    <source>
        <strain evidence="9 10">DY32-46</strain>
    </source>
</reference>
<feature type="binding site" evidence="7">
    <location>
        <position position="159"/>
    </location>
    <ligand>
        <name>urate</name>
        <dbReference type="ChEBI" id="CHEBI:17775"/>
    </ligand>
</feature>
<dbReference type="PANTHER" id="PTHR42874">
    <property type="entry name" value="URICASE"/>
    <property type="match status" value="1"/>
</dbReference>
<comment type="function">
    <text evidence="5 8">Catalyzes the oxidation of uric acid to 5-hydroxyisourate, which is further processed to form (S)-allantoin.</text>
</comment>
<keyword evidence="10" id="KW-1185">Reference proteome</keyword>
<feature type="binding site" evidence="7">
    <location>
        <position position="220"/>
    </location>
    <ligand>
        <name>5-hydroxyisourate</name>
        <dbReference type="ChEBI" id="CHEBI:18072"/>
    </ligand>
</feature>
<feature type="binding site" evidence="7">
    <location>
        <position position="219"/>
    </location>
    <ligand>
        <name>urate</name>
        <dbReference type="ChEBI" id="CHEBI:17775"/>
    </ligand>
</feature>
<feature type="binding site" evidence="7">
    <location>
        <position position="246"/>
    </location>
    <ligand>
        <name>5-hydroxyisourate</name>
        <dbReference type="ChEBI" id="CHEBI:18072"/>
    </ligand>
</feature>
<feature type="binding site" evidence="7">
    <location>
        <position position="59"/>
    </location>
    <ligand>
        <name>urate</name>
        <dbReference type="ChEBI" id="CHEBI:17775"/>
    </ligand>
</feature>
<evidence type="ECO:0000313" key="10">
    <source>
        <dbReference type="Proteomes" id="UP000264006"/>
    </source>
</evidence>
<name>A0A346Y1E5_9ACTN</name>
<dbReference type="EMBL" id="CP031165">
    <property type="protein sequence ID" value="AXV08292.1"/>
    <property type="molecule type" value="Genomic_DNA"/>
</dbReference>
<feature type="binding site" evidence="7">
    <location>
        <position position="176"/>
    </location>
    <ligand>
        <name>5-hydroxyisourate</name>
        <dbReference type="ChEBI" id="CHEBI:18072"/>
    </ligand>
</feature>
<dbReference type="UniPathway" id="UPA00394">
    <property type="reaction ID" value="UER00650"/>
</dbReference>
<feature type="active site" description="Charge relay system" evidence="6">
    <location>
        <position position="13"/>
    </location>
</feature>
<dbReference type="InterPro" id="IPR002042">
    <property type="entry name" value="Uricase"/>
</dbReference>
<keyword evidence="4 5" id="KW-0560">Oxidoreductase</keyword>
<feature type="binding site" evidence="7">
    <location>
        <position position="58"/>
    </location>
    <ligand>
        <name>urate</name>
        <dbReference type="ChEBI" id="CHEBI:17775"/>
    </ligand>
</feature>
<feature type="active site" description="Charge relay system" evidence="6">
    <location>
        <position position="248"/>
    </location>
</feature>
<dbReference type="GO" id="GO:0019628">
    <property type="term" value="P:urate catabolic process"/>
    <property type="evidence" value="ECO:0007669"/>
    <property type="project" value="UniProtKB-UniPathway"/>
</dbReference>